<feature type="region of interest" description="Disordered" evidence="1">
    <location>
        <begin position="1"/>
        <end position="26"/>
    </location>
</feature>
<protein>
    <recommendedName>
        <fullName evidence="5">DUF4878 domain-containing protein</fullName>
    </recommendedName>
</protein>
<dbReference type="InterPro" id="IPR032710">
    <property type="entry name" value="NTF2-like_dom_sf"/>
</dbReference>
<evidence type="ECO:0008006" key="5">
    <source>
        <dbReference type="Google" id="ProtNLM"/>
    </source>
</evidence>
<gene>
    <name evidence="3" type="ORF">SAMN02745947_02325</name>
</gene>
<dbReference type="SUPFAM" id="SSF54427">
    <property type="entry name" value="NTF2-like"/>
    <property type="match status" value="1"/>
</dbReference>
<evidence type="ECO:0000256" key="1">
    <source>
        <dbReference type="SAM" id="MobiDB-lite"/>
    </source>
</evidence>
<dbReference type="Proteomes" id="UP000193566">
    <property type="component" value="Unassembled WGS sequence"/>
</dbReference>
<evidence type="ECO:0000256" key="2">
    <source>
        <dbReference type="SAM" id="Phobius"/>
    </source>
</evidence>
<keyword evidence="2" id="KW-0472">Membrane</keyword>
<organism evidence="3 4">
    <name type="scientific">Rhodococcus rhodochrous J3</name>
    <dbReference type="NCBI Taxonomy" id="903528"/>
    <lineage>
        <taxon>Bacteria</taxon>
        <taxon>Bacillati</taxon>
        <taxon>Actinomycetota</taxon>
        <taxon>Actinomycetes</taxon>
        <taxon>Mycobacteriales</taxon>
        <taxon>Nocardiaceae</taxon>
        <taxon>Rhodococcus</taxon>
    </lineage>
</organism>
<evidence type="ECO:0000313" key="3">
    <source>
        <dbReference type="EMBL" id="SMG34928.1"/>
    </source>
</evidence>
<accession>A0ABY1MAA7</accession>
<feature type="transmembrane region" description="Helical" evidence="2">
    <location>
        <begin position="27"/>
        <end position="47"/>
    </location>
</feature>
<keyword evidence="4" id="KW-1185">Reference proteome</keyword>
<evidence type="ECO:0000313" key="4">
    <source>
        <dbReference type="Proteomes" id="UP000193566"/>
    </source>
</evidence>
<dbReference type="RefSeq" id="WP_085469036.1">
    <property type="nucleotide sequence ID" value="NZ_FXAV01000005.1"/>
</dbReference>
<dbReference type="EMBL" id="FXAV01000005">
    <property type="protein sequence ID" value="SMG34928.1"/>
    <property type="molecule type" value="Genomic_DNA"/>
</dbReference>
<proteinExistence type="predicted"/>
<reference evidence="3 4" key="1">
    <citation type="submission" date="2017-04" db="EMBL/GenBank/DDBJ databases">
        <authorList>
            <person name="Varghese N."/>
            <person name="Submissions S."/>
        </authorList>
    </citation>
    <scope>NUCLEOTIDE SEQUENCE [LARGE SCALE GENOMIC DNA]</scope>
    <source>
        <strain evidence="3 4">J3</strain>
    </source>
</reference>
<sequence>MAKRGAPEPEPEPDPGPDPDGPTGSSIGPFLGALAVLVVLVLVVFGAQLFSPAGDDLTEDEMVRRAVTDYVSAHNENDGPILDRLRCSDLPAEEAPLADVEGRVELQATQNVSVDGDRATVDVRTGLDGETQTETWQVVRIDDVWRICRF</sequence>
<keyword evidence="2" id="KW-1133">Transmembrane helix</keyword>
<name>A0ABY1MAA7_RHORH</name>
<comment type="caution">
    <text evidence="3">The sequence shown here is derived from an EMBL/GenBank/DDBJ whole genome shotgun (WGS) entry which is preliminary data.</text>
</comment>
<keyword evidence="2" id="KW-0812">Transmembrane</keyword>